<feature type="region of interest" description="Disordered" evidence="1">
    <location>
        <begin position="219"/>
        <end position="238"/>
    </location>
</feature>
<feature type="compositionally biased region" description="Pro residues" evidence="1">
    <location>
        <begin position="62"/>
        <end position="74"/>
    </location>
</feature>
<protein>
    <submittedName>
        <fullName evidence="3">Uncharacterized protein</fullName>
    </submittedName>
</protein>
<accession>A0A975CCT8</accession>
<feature type="compositionally biased region" description="Basic residues" evidence="1">
    <location>
        <begin position="85"/>
        <end position="121"/>
    </location>
</feature>
<keyword evidence="2" id="KW-0812">Transmembrane</keyword>
<dbReference type="RefSeq" id="WP_208007323.1">
    <property type="nucleotide sequence ID" value="NZ_CP071796.1"/>
</dbReference>
<dbReference type="AlphaFoldDB" id="A0A975CCT8"/>
<name>A0A975CCT8_9BURK</name>
<dbReference type="KEGG" id="otd:J1M35_12255"/>
<feature type="region of interest" description="Disordered" evidence="1">
    <location>
        <begin position="58"/>
        <end position="121"/>
    </location>
</feature>
<evidence type="ECO:0000313" key="3">
    <source>
        <dbReference type="EMBL" id="QTD43915.1"/>
    </source>
</evidence>
<gene>
    <name evidence="3" type="ORF">J1M35_12255</name>
</gene>
<keyword evidence="2" id="KW-0472">Membrane</keyword>
<sequence length="238" mass="25597">MSNLSRSVPAPPAMGWPLGAAVLLSLLLHLAAWFWIQPSRVTPRAGGAGQPLRISLHTRAPPAAPSPAPRPQPVAAPRAPAKAAPLRHRPPPPTRRLKPSRPARRPRPCPHRRRPHRHRRAVQHALRARRAGRSAPVPLGDWVLAPEPWPDGLGAVQITLWIDAEGRIERTLLLGAAADDPRVQALFARIAETPMQPARVGAGDVFSVMTVEIWEEPGDAQAAWSAQPAAPASATAGR</sequence>
<feature type="compositionally biased region" description="Low complexity" evidence="1">
    <location>
        <begin position="75"/>
        <end position="84"/>
    </location>
</feature>
<evidence type="ECO:0000256" key="2">
    <source>
        <dbReference type="SAM" id="Phobius"/>
    </source>
</evidence>
<reference evidence="3" key="1">
    <citation type="submission" date="2021-03" db="EMBL/GenBank/DDBJ databases">
        <title>Ottowia sp. 27C isolated from the cloaca of a Giant Asian pond turtle (Heosemys grandis).</title>
        <authorList>
            <person name="Spergser J."/>
            <person name="Busse H.-J."/>
        </authorList>
    </citation>
    <scope>NUCLEOTIDE SEQUENCE</scope>
    <source>
        <strain evidence="3">27C</strain>
    </source>
</reference>
<feature type="compositionally biased region" description="Low complexity" evidence="1">
    <location>
        <begin position="220"/>
        <end position="238"/>
    </location>
</feature>
<evidence type="ECO:0000256" key="1">
    <source>
        <dbReference type="SAM" id="MobiDB-lite"/>
    </source>
</evidence>
<feature type="transmembrane region" description="Helical" evidence="2">
    <location>
        <begin position="15"/>
        <end position="36"/>
    </location>
</feature>
<dbReference type="Proteomes" id="UP000663903">
    <property type="component" value="Chromosome"/>
</dbReference>
<keyword evidence="4" id="KW-1185">Reference proteome</keyword>
<dbReference type="EMBL" id="CP071796">
    <property type="protein sequence ID" value="QTD43915.1"/>
    <property type="molecule type" value="Genomic_DNA"/>
</dbReference>
<keyword evidence="2" id="KW-1133">Transmembrane helix</keyword>
<proteinExistence type="predicted"/>
<organism evidence="3 4">
    <name type="scientific">Ottowia testudinis</name>
    <dbReference type="NCBI Taxonomy" id="2816950"/>
    <lineage>
        <taxon>Bacteria</taxon>
        <taxon>Pseudomonadati</taxon>
        <taxon>Pseudomonadota</taxon>
        <taxon>Betaproteobacteria</taxon>
        <taxon>Burkholderiales</taxon>
        <taxon>Comamonadaceae</taxon>
        <taxon>Ottowia</taxon>
    </lineage>
</organism>
<evidence type="ECO:0000313" key="4">
    <source>
        <dbReference type="Proteomes" id="UP000663903"/>
    </source>
</evidence>